<name>A0ABS5E4Z4_9PROT</name>
<reference evidence="2 3" key="1">
    <citation type="submission" date="2021-04" db="EMBL/GenBank/DDBJ databases">
        <title>The complete genome sequence of Neokomagataea sp. TBRC 2177.</title>
        <authorList>
            <person name="Charoenyingcharoen P."/>
            <person name="Yukphan P."/>
        </authorList>
    </citation>
    <scope>NUCLEOTIDE SEQUENCE [LARGE SCALE GENOMIC DNA]</scope>
    <source>
        <strain evidence="2 3">TBRC 2177</strain>
    </source>
</reference>
<proteinExistence type="predicted"/>
<dbReference type="EMBL" id="JAGRQH010000001">
    <property type="protein sequence ID" value="MBR0558974.1"/>
    <property type="molecule type" value="Genomic_DNA"/>
</dbReference>
<evidence type="ECO:0000256" key="1">
    <source>
        <dbReference type="SAM" id="Phobius"/>
    </source>
</evidence>
<comment type="caution">
    <text evidence="2">The sequence shown here is derived from an EMBL/GenBank/DDBJ whole genome shotgun (WGS) entry which is preliminary data.</text>
</comment>
<organism evidence="2 3">
    <name type="scientific">Neokomagataea anthophila</name>
    <dbReference type="NCBI Taxonomy" id="2826925"/>
    <lineage>
        <taxon>Bacteria</taxon>
        <taxon>Pseudomonadati</taxon>
        <taxon>Pseudomonadota</taxon>
        <taxon>Alphaproteobacteria</taxon>
        <taxon>Acetobacterales</taxon>
        <taxon>Acetobacteraceae</taxon>
        <taxon>Neokomagataea</taxon>
    </lineage>
</organism>
<evidence type="ECO:0000313" key="2">
    <source>
        <dbReference type="EMBL" id="MBR0558974.1"/>
    </source>
</evidence>
<accession>A0ABS5E4Z4</accession>
<protein>
    <submittedName>
        <fullName evidence="2">Uncharacterized protein</fullName>
    </submittedName>
</protein>
<keyword evidence="1" id="KW-0472">Membrane</keyword>
<keyword evidence="3" id="KW-1185">Reference proteome</keyword>
<keyword evidence="1" id="KW-1133">Transmembrane helix</keyword>
<evidence type="ECO:0000313" key="3">
    <source>
        <dbReference type="Proteomes" id="UP000677812"/>
    </source>
</evidence>
<gene>
    <name evidence="2" type="ORF">KB213_02715</name>
</gene>
<dbReference type="RefSeq" id="WP_211680507.1">
    <property type="nucleotide sequence ID" value="NZ_JAGRQH010000001.1"/>
</dbReference>
<sequence>MGSSFVDFSGVFNAIPQQYESWMAFFIIFCKLITVVVPPPVSNSYIYNIYKMISFMGLNIGWASNCLTSIKDKELSNVKNK</sequence>
<feature type="transmembrane region" description="Helical" evidence="1">
    <location>
        <begin position="22"/>
        <end position="46"/>
    </location>
</feature>
<keyword evidence="1" id="KW-0812">Transmembrane</keyword>
<dbReference type="Proteomes" id="UP000677812">
    <property type="component" value="Unassembled WGS sequence"/>
</dbReference>